<dbReference type="Gene3D" id="3.20.20.150">
    <property type="entry name" value="Divalent-metal-dependent TIM barrel enzymes"/>
    <property type="match status" value="1"/>
</dbReference>
<dbReference type="InterPro" id="IPR036237">
    <property type="entry name" value="Xyl_isomerase-like_sf"/>
</dbReference>
<evidence type="ECO:0000313" key="2">
    <source>
        <dbReference type="EMBL" id="KJY48513.1"/>
    </source>
</evidence>
<name>A0A0F4KR42_9LACO</name>
<evidence type="ECO:0000313" key="3">
    <source>
        <dbReference type="Proteomes" id="UP000033695"/>
    </source>
</evidence>
<keyword evidence="3" id="KW-1185">Reference proteome</keyword>
<dbReference type="InterPro" id="IPR013022">
    <property type="entry name" value="Xyl_isomerase-like_TIM-brl"/>
</dbReference>
<gene>
    <name evidence="2" type="ORF">JG29_09120</name>
</gene>
<feature type="domain" description="Xylose isomerase-like TIM barrel" evidence="1">
    <location>
        <begin position="20"/>
        <end position="264"/>
    </location>
</feature>
<dbReference type="InterPro" id="IPR050312">
    <property type="entry name" value="IolE/XylAMocC-like"/>
</dbReference>
<dbReference type="PANTHER" id="PTHR12110">
    <property type="entry name" value="HYDROXYPYRUVATE ISOMERASE"/>
    <property type="match status" value="1"/>
</dbReference>
<evidence type="ECO:0000259" key="1">
    <source>
        <dbReference type="Pfam" id="PF01261"/>
    </source>
</evidence>
<sequence length="279" mass="31624">MIKGLHGISLNYSNVVTQARIAHETGYGALELLPEHLLRYLEHGGTTSEYNQITQKNQVKVGCINALQGMGRYQNGEREEMLAEAERLCRIAQELHCPTIQILALHELDALPEEQMMDILVQNVRAIAELGKRYGGIRFQIELVAYTKFNHISQGLEVIKRVGMDNVGLLLDFWHFTVAGIDTPQTVAALDPKMIYGVHFCDGIRPKNGQPWDEQVLRNYMVGEGEVDIQQWTDAIKSTGYNGMWSSELVSPDNWEKDLKENAQKCSDIMDQYIGTDWE</sequence>
<dbReference type="PANTHER" id="PTHR12110:SF48">
    <property type="entry name" value="BLL3656 PROTEIN"/>
    <property type="match status" value="1"/>
</dbReference>
<protein>
    <submittedName>
        <fullName evidence="2">Xylose isomerase domain-containing protein</fullName>
    </submittedName>
</protein>
<dbReference type="HOGENOM" id="CLU_035063_2_0_9"/>
<dbReference type="Pfam" id="PF01261">
    <property type="entry name" value="AP_endonuc_2"/>
    <property type="match status" value="1"/>
</dbReference>
<comment type="caution">
    <text evidence="2">The sequence shown here is derived from an EMBL/GenBank/DDBJ whole genome shotgun (WGS) entry which is preliminary data.</text>
</comment>
<dbReference type="SUPFAM" id="SSF51658">
    <property type="entry name" value="Xylose isomerase-like"/>
    <property type="match status" value="1"/>
</dbReference>
<dbReference type="GO" id="GO:0016853">
    <property type="term" value="F:isomerase activity"/>
    <property type="evidence" value="ECO:0007669"/>
    <property type="project" value="UniProtKB-KW"/>
</dbReference>
<dbReference type="PATRIC" id="fig|1218508.4.peg.896"/>
<keyword evidence="2" id="KW-0413">Isomerase</keyword>
<dbReference type="Proteomes" id="UP000033695">
    <property type="component" value="Unassembled WGS sequence"/>
</dbReference>
<reference evidence="2 3" key="1">
    <citation type="submission" date="2014-12" db="EMBL/GenBank/DDBJ databases">
        <title>Comparative genomics of the lactic acid bacteria isolated from the honey bee gut.</title>
        <authorList>
            <person name="Ellegaard K.M."/>
            <person name="Tamarit D."/>
            <person name="Javelind E."/>
            <person name="Olofsson T."/>
            <person name="Andersson S.G."/>
            <person name="Vasquez A."/>
        </authorList>
    </citation>
    <scope>NUCLEOTIDE SEQUENCE [LARGE SCALE GENOMIC DNA]</scope>
    <source>
        <strain evidence="2 3">Hon2</strain>
    </source>
</reference>
<dbReference type="RefSeq" id="WP_045922782.1">
    <property type="nucleotide sequence ID" value="NZ_JBHTHW010000008.1"/>
</dbReference>
<dbReference type="EMBL" id="JXBZ01000008">
    <property type="protein sequence ID" value="KJY48513.1"/>
    <property type="molecule type" value="Genomic_DNA"/>
</dbReference>
<dbReference type="AlphaFoldDB" id="A0A0F4KR42"/>
<dbReference type="OrthoDB" id="9780241at2"/>
<proteinExistence type="predicted"/>
<organism evidence="2 3">
    <name type="scientific">Bombilactobacillus mellis</name>
    <dbReference type="NCBI Taxonomy" id="1218508"/>
    <lineage>
        <taxon>Bacteria</taxon>
        <taxon>Bacillati</taxon>
        <taxon>Bacillota</taxon>
        <taxon>Bacilli</taxon>
        <taxon>Lactobacillales</taxon>
        <taxon>Lactobacillaceae</taxon>
        <taxon>Bombilactobacillus</taxon>
    </lineage>
</organism>
<dbReference type="STRING" id="1218508.JG29_09120"/>
<accession>A0A0F4KR42</accession>